<dbReference type="EMBL" id="FMCR01000007">
    <property type="protein sequence ID" value="SCF38293.1"/>
    <property type="molecule type" value="Genomic_DNA"/>
</dbReference>
<accession>A0A1C4ZZB8</accession>
<dbReference type="RefSeq" id="WP_091407208.1">
    <property type="nucleotide sequence ID" value="NZ_FMCR01000007.1"/>
</dbReference>
<dbReference type="AlphaFoldDB" id="A0A1C4ZZB8"/>
<dbReference type="InterPro" id="IPR057055">
    <property type="entry name" value="wHTH-PRTase_assoc"/>
</dbReference>
<dbReference type="Pfam" id="PF24409">
    <property type="entry name" value="wHTH-PRTase_assc"/>
    <property type="match status" value="1"/>
</dbReference>
<evidence type="ECO:0000313" key="5">
    <source>
        <dbReference type="Proteomes" id="UP000198864"/>
    </source>
</evidence>
<evidence type="ECO:0000313" key="4">
    <source>
        <dbReference type="EMBL" id="SCF38293.1"/>
    </source>
</evidence>
<proteinExistence type="predicted"/>
<feature type="region of interest" description="Disordered" evidence="1">
    <location>
        <begin position="375"/>
        <end position="400"/>
    </location>
</feature>
<protein>
    <submittedName>
        <fullName evidence="4">Uncharacterized protein</fullName>
    </submittedName>
</protein>
<evidence type="ECO:0000256" key="1">
    <source>
        <dbReference type="SAM" id="MobiDB-lite"/>
    </source>
</evidence>
<evidence type="ECO:0000259" key="3">
    <source>
        <dbReference type="Pfam" id="PF24409"/>
    </source>
</evidence>
<dbReference type="Proteomes" id="UP000198864">
    <property type="component" value="Unassembled WGS sequence"/>
</dbReference>
<dbReference type="STRING" id="285676.GA0070561_6052"/>
<dbReference type="Pfam" id="PF24390">
    <property type="entry name" value="PRTase-CE"/>
    <property type="match status" value="1"/>
</dbReference>
<name>A0A1C4ZZB8_9ACTN</name>
<gene>
    <name evidence="4" type="ORF">GA0070561_6052</name>
</gene>
<organism evidence="4 5">
    <name type="scientific">Micromonospora saelicesensis</name>
    <dbReference type="NCBI Taxonomy" id="285676"/>
    <lineage>
        <taxon>Bacteria</taxon>
        <taxon>Bacillati</taxon>
        <taxon>Actinomycetota</taxon>
        <taxon>Actinomycetes</taxon>
        <taxon>Micromonosporales</taxon>
        <taxon>Micromonosporaceae</taxon>
        <taxon>Micromonospora</taxon>
    </lineage>
</organism>
<feature type="domain" description="PRTase associated wHTH" evidence="3">
    <location>
        <begin position="324"/>
        <end position="407"/>
    </location>
</feature>
<feature type="domain" description="PRTase-CE" evidence="2">
    <location>
        <begin position="12"/>
        <end position="274"/>
    </location>
</feature>
<evidence type="ECO:0000259" key="2">
    <source>
        <dbReference type="Pfam" id="PF24390"/>
    </source>
</evidence>
<reference evidence="4 5" key="1">
    <citation type="submission" date="2016-06" db="EMBL/GenBank/DDBJ databases">
        <authorList>
            <person name="Kjaerup R.B."/>
            <person name="Dalgaard T.S."/>
            <person name="Juul-Madsen H.R."/>
        </authorList>
    </citation>
    <scope>NUCLEOTIDE SEQUENCE [LARGE SCALE GENOMIC DNA]</scope>
    <source>
        <strain evidence="4 5">DSM 44871</strain>
    </source>
</reference>
<dbReference type="InterPro" id="IPR056920">
    <property type="entry name" value="PRTase-CE"/>
</dbReference>
<sequence length="409" mass="45881">MTLRPSETSRGRRWLANFSLDERQAARLLIDSLRVISSARFRITLSEALDAAIGELRGPVGVYPVRELPSDPSTAERSQADDRASSLLPLDHPFTAVPGSEGVVGNIIRDVVGRRPQFRRAASYNSLDRLRQHRVRSLLLVDDYSGTGNQIVSYVNAWMRHPTVRSWHSYGLLRIHILLLAASAQAQQRLEDSRFVASVRYLERGLGFDTAPWTEREREAVKALCRRYAHKPDFALGYRETCGLLTLHHTVPNNLPNILWQTKCPRVRNWSSLFSNRVMSPQLQTELDDYRLETDPKRICTIIRQERLGDALDAQANTTVRILLLVLGAIESGHRDPMALGSLLGLSLEAAQRTLEACQELRLLDAAGRLTNEGRAELRRARNRPTSPAEAPASGEEGPYYPVTLRGAV</sequence>